<sequence length="143" mass="16658">MGKYYSTIEDVIVYTGIEPVDLKLDTEEELHSTIETWLIQVKSLMDRITERDFHKELEDGKINEIDAGLHNIALRITANMVLQAQIRKQTSTIEKDSNLPQLLQSSIITQDIREELEQYKNKKIESNDFSFFIRRVRNGSELS</sequence>
<protein>
    <submittedName>
        <fullName evidence="1">Uncharacterized protein</fullName>
    </submittedName>
</protein>
<reference evidence="1 2" key="1">
    <citation type="submission" date="2016-10" db="EMBL/GenBank/DDBJ databases">
        <authorList>
            <person name="de Groot N.N."/>
        </authorList>
    </citation>
    <scope>NUCLEOTIDE SEQUENCE [LARGE SCALE GENOMIC DNA]</scope>
    <source>
        <strain evidence="1 2">L 420-91</strain>
    </source>
</reference>
<dbReference type="RefSeq" id="WP_091259719.1">
    <property type="nucleotide sequence ID" value="NZ_FNDE01000002.1"/>
</dbReference>
<accession>A0A1G7WQ20</accession>
<dbReference type="EMBL" id="FNDE01000002">
    <property type="protein sequence ID" value="SDG74019.1"/>
    <property type="molecule type" value="Genomic_DNA"/>
</dbReference>
<dbReference type="OrthoDB" id="10011807at2"/>
<name>A0A1G7WQ20_ANETH</name>
<evidence type="ECO:0000313" key="2">
    <source>
        <dbReference type="Proteomes" id="UP000198956"/>
    </source>
</evidence>
<evidence type="ECO:0000313" key="1">
    <source>
        <dbReference type="EMBL" id="SDG74019.1"/>
    </source>
</evidence>
<gene>
    <name evidence="1" type="ORF">SAMN04489735_100255</name>
</gene>
<proteinExistence type="predicted"/>
<dbReference type="AlphaFoldDB" id="A0A1G7WQ20"/>
<organism evidence="1 2">
    <name type="scientific">Aneurinibacillus thermoaerophilus</name>
    <dbReference type="NCBI Taxonomy" id="143495"/>
    <lineage>
        <taxon>Bacteria</taxon>
        <taxon>Bacillati</taxon>
        <taxon>Bacillota</taxon>
        <taxon>Bacilli</taxon>
        <taxon>Bacillales</taxon>
        <taxon>Paenibacillaceae</taxon>
        <taxon>Aneurinibacillus group</taxon>
        <taxon>Aneurinibacillus</taxon>
    </lineage>
</organism>
<dbReference type="Proteomes" id="UP000198956">
    <property type="component" value="Unassembled WGS sequence"/>
</dbReference>